<organism evidence="1 2">
    <name type="scientific">Calidifontibacillus erzurumensis</name>
    <dbReference type="NCBI Taxonomy" id="2741433"/>
    <lineage>
        <taxon>Bacteria</taxon>
        <taxon>Bacillati</taxon>
        <taxon>Bacillota</taxon>
        <taxon>Bacilli</taxon>
        <taxon>Bacillales</taxon>
        <taxon>Bacillaceae</taxon>
        <taxon>Calidifontibacillus/Schinkia group</taxon>
        <taxon>Calidifontibacillus</taxon>
    </lineage>
</organism>
<accession>A0A8J8GD48</accession>
<dbReference type="AlphaFoldDB" id="A0A8J8GD48"/>
<dbReference type="Proteomes" id="UP000625804">
    <property type="component" value="Unassembled WGS sequence"/>
</dbReference>
<dbReference type="Gene3D" id="1.10.10.10">
    <property type="entry name" value="Winged helix-like DNA-binding domain superfamily/Winged helix DNA-binding domain"/>
    <property type="match status" value="1"/>
</dbReference>
<gene>
    <name evidence="1" type="ORF">HR057_08050</name>
</gene>
<dbReference type="InterPro" id="IPR036388">
    <property type="entry name" value="WH-like_DNA-bd_sf"/>
</dbReference>
<reference evidence="1" key="1">
    <citation type="submission" date="2020-06" db="EMBL/GenBank/DDBJ databases">
        <title>A novel thermopfilic bacterium from Erzurum, Turkey.</title>
        <authorList>
            <person name="Adiguzel A."/>
            <person name="Ay H."/>
            <person name="Baltaci M.O."/>
        </authorList>
    </citation>
    <scope>NUCLEOTIDE SEQUENCE</scope>
    <source>
        <strain evidence="1">P2</strain>
    </source>
</reference>
<name>A0A8J8GD48_9BACI</name>
<proteinExistence type="predicted"/>
<evidence type="ECO:0000313" key="2">
    <source>
        <dbReference type="Proteomes" id="UP000625804"/>
    </source>
</evidence>
<dbReference type="Pfam" id="PF13730">
    <property type="entry name" value="HTH_36"/>
    <property type="match status" value="1"/>
</dbReference>
<dbReference type="EMBL" id="JABTTE010000008">
    <property type="protein sequence ID" value="NSL51720.1"/>
    <property type="molecule type" value="Genomic_DNA"/>
</dbReference>
<protein>
    <submittedName>
        <fullName evidence="1">Helix-turn-helix domain-containing protein</fullName>
    </submittedName>
</protein>
<sequence>MARRKIEIIASEETYRNLATFTDINQLNNAVRHYKRQYADQLTNTAVKVLDVLHRYSAKYTGVSFLAKNTIAEIVGVSRRTVIRVCQLLESLGIVKQYEMKRSSDMKQTSNAIVIQPIEELQTTETVTQEATDNSANMSHENKFNSIKTNNINKRIERVDNDNIESIKLDKSFTSDYVPEPFKQLVGAFFNDAATIEEYWRMVRISAYHIRDIYELTDNDVLNLGMESFRQTVAKWRKKRIKTKPIAYFWGVINRKIDYMFFEFLRDNGGHYYVS</sequence>
<evidence type="ECO:0000313" key="1">
    <source>
        <dbReference type="EMBL" id="NSL51720.1"/>
    </source>
</evidence>
<keyword evidence="2" id="KW-1185">Reference proteome</keyword>
<comment type="caution">
    <text evidence="1">The sequence shown here is derived from an EMBL/GenBank/DDBJ whole genome shotgun (WGS) entry which is preliminary data.</text>
</comment>